<proteinExistence type="inferred from homology"/>
<sequence>MIKNAAIGLIRIYQKYLSPLTPPSCRYRPTCSNYAIEAIARFGLLKGGLMALARILRCHPFARGGLDLVPDNFSLKRNEEKH</sequence>
<dbReference type="InterPro" id="IPR002696">
    <property type="entry name" value="Membr_insert_effic_factor_YidD"/>
</dbReference>
<comment type="caution">
    <text evidence="2">The sequence shown here is derived from an EMBL/GenBank/DDBJ whole genome shotgun (WGS) entry which is preliminary data.</text>
</comment>
<name>A0AAJ1Q458_9LACT</name>
<dbReference type="SMART" id="SM01234">
    <property type="entry name" value="Haemolytic"/>
    <property type="match status" value="1"/>
</dbReference>
<protein>
    <recommendedName>
        <fullName evidence="1">Putative membrane protein insertion efficiency factor</fullName>
    </recommendedName>
</protein>
<dbReference type="AlphaFoldDB" id="A0AAJ1Q458"/>
<dbReference type="NCBIfam" id="TIGR00278">
    <property type="entry name" value="membrane protein insertion efficiency factor YidD"/>
    <property type="match status" value="1"/>
</dbReference>
<comment type="similarity">
    <text evidence="1">Belongs to the UPF0161 family.</text>
</comment>
<reference evidence="2" key="1">
    <citation type="submission" date="2023-05" db="EMBL/GenBank/DDBJ databases">
        <title>Cataloging the Phylogenetic Diversity of Human Bladder Bacteria.</title>
        <authorList>
            <person name="Du J."/>
        </authorList>
    </citation>
    <scope>NUCLEOTIDE SEQUENCE</scope>
    <source>
        <strain evidence="2">UMB1231</strain>
    </source>
</reference>
<evidence type="ECO:0000313" key="2">
    <source>
        <dbReference type="EMBL" id="MDK7187327.1"/>
    </source>
</evidence>
<dbReference type="EMBL" id="JASOOE010000008">
    <property type="protein sequence ID" value="MDK7187327.1"/>
    <property type="molecule type" value="Genomic_DNA"/>
</dbReference>
<dbReference type="PANTHER" id="PTHR33383:SF1">
    <property type="entry name" value="MEMBRANE PROTEIN INSERTION EFFICIENCY FACTOR-RELATED"/>
    <property type="match status" value="1"/>
</dbReference>
<dbReference type="GO" id="GO:0005886">
    <property type="term" value="C:plasma membrane"/>
    <property type="evidence" value="ECO:0007669"/>
    <property type="project" value="UniProtKB-SubCell"/>
</dbReference>
<organism evidence="2 3">
    <name type="scientific">Facklamia hominis</name>
    <dbReference type="NCBI Taxonomy" id="178214"/>
    <lineage>
        <taxon>Bacteria</taxon>
        <taxon>Bacillati</taxon>
        <taxon>Bacillota</taxon>
        <taxon>Bacilli</taxon>
        <taxon>Lactobacillales</taxon>
        <taxon>Aerococcaceae</taxon>
        <taxon>Facklamia</taxon>
    </lineage>
</organism>
<accession>A0AAJ1Q458</accession>
<keyword evidence="1" id="KW-1003">Cell membrane</keyword>
<comment type="subcellular location">
    <subcellularLocation>
        <location evidence="1">Cell membrane</location>
        <topology evidence="1">Peripheral membrane protein</topology>
        <orientation evidence="1">Cytoplasmic side</orientation>
    </subcellularLocation>
</comment>
<dbReference type="Pfam" id="PF01809">
    <property type="entry name" value="YidD"/>
    <property type="match status" value="1"/>
</dbReference>
<comment type="function">
    <text evidence="1">Could be involved in insertion of integral membrane proteins into the membrane.</text>
</comment>
<evidence type="ECO:0000256" key="1">
    <source>
        <dbReference type="HAMAP-Rule" id="MF_00386"/>
    </source>
</evidence>
<dbReference type="PANTHER" id="PTHR33383">
    <property type="entry name" value="MEMBRANE PROTEIN INSERTION EFFICIENCY FACTOR-RELATED"/>
    <property type="match status" value="1"/>
</dbReference>
<dbReference type="Proteomes" id="UP001229251">
    <property type="component" value="Unassembled WGS sequence"/>
</dbReference>
<gene>
    <name evidence="2" type="primary">yidD</name>
    <name evidence="2" type="ORF">QP433_04970</name>
</gene>
<dbReference type="HAMAP" id="MF_00386">
    <property type="entry name" value="UPF0161_YidD"/>
    <property type="match status" value="1"/>
</dbReference>
<evidence type="ECO:0000313" key="3">
    <source>
        <dbReference type="Proteomes" id="UP001229251"/>
    </source>
</evidence>
<dbReference type="RefSeq" id="WP_285065791.1">
    <property type="nucleotide sequence ID" value="NZ_JASOOE010000008.1"/>
</dbReference>
<keyword evidence="1" id="KW-0472">Membrane</keyword>